<evidence type="ECO:0000313" key="2">
    <source>
        <dbReference type="Proteomes" id="UP001321475"/>
    </source>
</evidence>
<organism evidence="1 2">
    <name type="scientific">Paraoerskovia sediminicola</name>
    <dbReference type="NCBI Taxonomy" id="1138587"/>
    <lineage>
        <taxon>Bacteria</taxon>
        <taxon>Bacillati</taxon>
        <taxon>Actinomycetota</taxon>
        <taxon>Actinomycetes</taxon>
        <taxon>Micrococcales</taxon>
        <taxon>Cellulomonadaceae</taxon>
        <taxon>Paraoerskovia</taxon>
    </lineage>
</organism>
<name>A0ABM8G3L6_9CELL</name>
<evidence type="ECO:0008006" key="3">
    <source>
        <dbReference type="Google" id="ProtNLM"/>
    </source>
</evidence>
<reference evidence="2" key="1">
    <citation type="journal article" date="2019" name="Int. J. Syst. Evol. Microbiol.">
        <title>The Global Catalogue of Microorganisms (GCM) 10K type strain sequencing project: providing services to taxonomists for standard genome sequencing and annotation.</title>
        <authorList>
            <consortium name="The Broad Institute Genomics Platform"/>
            <consortium name="The Broad Institute Genome Sequencing Center for Infectious Disease"/>
            <person name="Wu L."/>
            <person name="Ma J."/>
        </authorList>
    </citation>
    <scope>NUCLEOTIDE SEQUENCE [LARGE SCALE GENOMIC DNA]</scope>
    <source>
        <strain evidence="2">NBRC 108565</strain>
    </source>
</reference>
<gene>
    <name evidence="1" type="ORF">GCM10025865_19830</name>
</gene>
<sequence>MIRKTGPILLGVAGFEVTPTGSDRCVVTWWESVHLAGPLPAAWTRPPLGVLLRVMMRVGLRRLARVIEDD</sequence>
<dbReference type="SUPFAM" id="SSF55961">
    <property type="entry name" value="Bet v1-like"/>
    <property type="match status" value="1"/>
</dbReference>
<dbReference type="RefSeq" id="WP_286217124.1">
    <property type="nucleotide sequence ID" value="NZ_AP027729.1"/>
</dbReference>
<keyword evidence="2" id="KW-1185">Reference proteome</keyword>
<dbReference type="Proteomes" id="UP001321475">
    <property type="component" value="Chromosome"/>
</dbReference>
<dbReference type="EMBL" id="AP027729">
    <property type="protein sequence ID" value="BDZ42684.1"/>
    <property type="molecule type" value="Genomic_DNA"/>
</dbReference>
<evidence type="ECO:0000313" key="1">
    <source>
        <dbReference type="EMBL" id="BDZ42684.1"/>
    </source>
</evidence>
<accession>A0ABM8G3L6</accession>
<protein>
    <recommendedName>
        <fullName evidence="3">Polyketide cyclase / dehydrase and lipid transport</fullName>
    </recommendedName>
</protein>
<proteinExistence type="predicted"/>